<name>A0AAE1EI43_PETCI</name>
<proteinExistence type="predicted"/>
<evidence type="ECO:0000313" key="2">
    <source>
        <dbReference type="Proteomes" id="UP001286313"/>
    </source>
</evidence>
<accession>A0AAE1EI43</accession>
<sequence>MNSVTIHNPMINVTLLVSGRILVNNKEVSLPYSNSNWTNFVVGSYPNTLIVRVGKAMVWLTREQEMKIMGVVAPKDSNLRGLCVRGSNSVANNMTSNLWGAGEMCYPEERKVRMITDGHENITAGTMNNTAETNTTTTTSSCSEERRLHYSSACHLLVSQEGLGENCSAVVTEEECAMELCDNQENHDLHIFYDMLLRHMEECGLVEHQEGDGVKEKAATLTLALLPVVEQYFERVPVTNETFTGIMHAVNNFLTLLTPSVKQLWKAVIVASDGFFPRVTSLLMKSESALTQSKVYLFNNLERSLSLALSKLEPSLVQFIRRTSSSCSRFIHSLFEMLPVMSGYLVPVVMPKIEVCIQRDIQIFEHIISHLEKLGDEVVKSESKDKFDHNVSQMVKSIQVLMSIDQKQLEKIGRNLYQLFMNTRHRILEQGIAETDLRCALDPTGLYRLIFRSFEEDPRYHGNINDDISN</sequence>
<evidence type="ECO:0000313" key="1">
    <source>
        <dbReference type="EMBL" id="KAK3853064.1"/>
    </source>
</evidence>
<feature type="non-terminal residue" evidence="1">
    <location>
        <position position="1"/>
    </location>
</feature>
<dbReference type="Proteomes" id="UP001286313">
    <property type="component" value="Unassembled WGS sequence"/>
</dbReference>
<reference evidence="1" key="1">
    <citation type="submission" date="2023-10" db="EMBL/GenBank/DDBJ databases">
        <title>Genome assemblies of two species of porcelain crab, Petrolisthes cinctipes and Petrolisthes manimaculis (Anomura: Porcellanidae).</title>
        <authorList>
            <person name="Angst P."/>
        </authorList>
    </citation>
    <scope>NUCLEOTIDE SEQUENCE</scope>
    <source>
        <strain evidence="1">PB745_01</strain>
        <tissue evidence="1">Gill</tissue>
    </source>
</reference>
<dbReference type="AlphaFoldDB" id="A0AAE1EI43"/>
<protein>
    <submittedName>
        <fullName evidence="1">Uncharacterized protein</fullName>
    </submittedName>
</protein>
<comment type="caution">
    <text evidence="1">The sequence shown here is derived from an EMBL/GenBank/DDBJ whole genome shotgun (WGS) entry which is preliminary data.</text>
</comment>
<dbReference type="EMBL" id="JAWQEG010007113">
    <property type="protein sequence ID" value="KAK3853064.1"/>
    <property type="molecule type" value="Genomic_DNA"/>
</dbReference>
<keyword evidence="2" id="KW-1185">Reference proteome</keyword>
<gene>
    <name evidence="1" type="ORF">Pcinc_040371</name>
</gene>
<organism evidence="1 2">
    <name type="scientific">Petrolisthes cinctipes</name>
    <name type="common">Flat porcelain crab</name>
    <dbReference type="NCBI Taxonomy" id="88211"/>
    <lineage>
        <taxon>Eukaryota</taxon>
        <taxon>Metazoa</taxon>
        <taxon>Ecdysozoa</taxon>
        <taxon>Arthropoda</taxon>
        <taxon>Crustacea</taxon>
        <taxon>Multicrustacea</taxon>
        <taxon>Malacostraca</taxon>
        <taxon>Eumalacostraca</taxon>
        <taxon>Eucarida</taxon>
        <taxon>Decapoda</taxon>
        <taxon>Pleocyemata</taxon>
        <taxon>Anomura</taxon>
        <taxon>Galatheoidea</taxon>
        <taxon>Porcellanidae</taxon>
        <taxon>Petrolisthes</taxon>
    </lineage>
</organism>